<dbReference type="GO" id="GO:0004140">
    <property type="term" value="F:dephospho-CoA kinase activity"/>
    <property type="evidence" value="ECO:0007669"/>
    <property type="project" value="TreeGrafter"/>
</dbReference>
<feature type="domain" description="Cytidyltransferase-like" evidence="1">
    <location>
        <begin position="172"/>
        <end position="313"/>
    </location>
</feature>
<sequence>MVRIGFVLDHISGSDINWLFETIDEVLSRDNHSLEELLRQDYRTENPNNAIDILLLINIKNTYHLDDLLGKIYSNVRDILMQRDLTLLPLNVLLGNFNKQDLYWDHIFLLDPSILNNYDIQFGTLEKIIHSSLKMDDSNSINNNNTQASTIDQYSKNPNQSVDQDRYKMTAVGGTFDHIHDGHKILLTMAAFLTSKRLIIGLTDEELLVNKKFKECMESFSKREDNVLEFLHILKPQLLVDIIPLHDVCGPTGTVPEIECLIVSRETVKGGEIVNRTRRERGFNELKIIVVNVLGGDERDGWKEKLSSTEIRKILSTQASTK</sequence>
<dbReference type="Pfam" id="PF01467">
    <property type="entry name" value="CTP_transf_like"/>
    <property type="match status" value="1"/>
</dbReference>
<dbReference type="GO" id="GO:0015937">
    <property type="term" value="P:coenzyme A biosynthetic process"/>
    <property type="evidence" value="ECO:0007669"/>
    <property type="project" value="TreeGrafter"/>
</dbReference>
<dbReference type="InterPro" id="IPR014729">
    <property type="entry name" value="Rossmann-like_a/b/a_fold"/>
</dbReference>
<dbReference type="PANTHER" id="PTHR10695:SF46">
    <property type="entry name" value="BIFUNCTIONAL COENZYME A SYNTHASE-RELATED"/>
    <property type="match status" value="1"/>
</dbReference>
<dbReference type="Proteomes" id="UP001306508">
    <property type="component" value="Unassembled WGS sequence"/>
</dbReference>
<gene>
    <name evidence="2" type="ORF">RI543_002942</name>
</gene>
<dbReference type="EMBL" id="JAWIZZ010000047">
    <property type="protein sequence ID" value="KAK5779058.1"/>
    <property type="molecule type" value="Genomic_DNA"/>
</dbReference>
<dbReference type="FunFam" id="3.40.50.620:FF:000089">
    <property type="entry name" value="Bifunctional coenzyme A synthase"/>
    <property type="match status" value="1"/>
</dbReference>
<dbReference type="CDD" id="cd02164">
    <property type="entry name" value="PPAT_CoAS"/>
    <property type="match status" value="1"/>
</dbReference>
<dbReference type="InterPro" id="IPR004821">
    <property type="entry name" value="Cyt_trans-like"/>
</dbReference>
<evidence type="ECO:0000259" key="1">
    <source>
        <dbReference type="Pfam" id="PF01467"/>
    </source>
</evidence>
<dbReference type="SUPFAM" id="SSF52374">
    <property type="entry name" value="Nucleotidylyl transferase"/>
    <property type="match status" value="1"/>
</dbReference>
<evidence type="ECO:0000313" key="3">
    <source>
        <dbReference type="Proteomes" id="UP001306508"/>
    </source>
</evidence>
<reference evidence="3" key="1">
    <citation type="submission" date="2023-07" db="EMBL/GenBank/DDBJ databases">
        <title>A draft genome of Kazachstania heterogenica Y-27499.</title>
        <authorList>
            <person name="Donic C."/>
            <person name="Kralova J.S."/>
            <person name="Fidel L."/>
            <person name="Ben-Dor S."/>
            <person name="Jung S."/>
        </authorList>
    </citation>
    <scope>NUCLEOTIDE SEQUENCE [LARGE SCALE GENOMIC DNA]</scope>
    <source>
        <strain evidence="3">Y27499</strain>
    </source>
</reference>
<accession>A0AAN7WLS7</accession>
<proteinExistence type="predicted"/>
<dbReference type="PANTHER" id="PTHR10695">
    <property type="entry name" value="DEPHOSPHO-COA KINASE-RELATED"/>
    <property type="match status" value="1"/>
</dbReference>
<dbReference type="NCBIfam" id="NF001985">
    <property type="entry name" value="PRK00777.1"/>
    <property type="match status" value="1"/>
</dbReference>
<keyword evidence="3" id="KW-1185">Reference proteome</keyword>
<evidence type="ECO:0000313" key="2">
    <source>
        <dbReference type="EMBL" id="KAK5779058.1"/>
    </source>
</evidence>
<protein>
    <recommendedName>
        <fullName evidence="1">Cytidyltransferase-like domain-containing protein</fullName>
    </recommendedName>
</protein>
<dbReference type="AlphaFoldDB" id="A0AAN7WLS7"/>
<organism evidence="2 3">
    <name type="scientific">Arxiozyma heterogenica</name>
    <dbReference type="NCBI Taxonomy" id="278026"/>
    <lineage>
        <taxon>Eukaryota</taxon>
        <taxon>Fungi</taxon>
        <taxon>Dikarya</taxon>
        <taxon>Ascomycota</taxon>
        <taxon>Saccharomycotina</taxon>
        <taxon>Saccharomycetes</taxon>
        <taxon>Saccharomycetales</taxon>
        <taxon>Saccharomycetaceae</taxon>
        <taxon>Arxiozyma</taxon>
    </lineage>
</organism>
<dbReference type="Gene3D" id="3.40.50.620">
    <property type="entry name" value="HUPs"/>
    <property type="match status" value="1"/>
</dbReference>
<comment type="caution">
    <text evidence="2">The sequence shown here is derived from an EMBL/GenBank/DDBJ whole genome shotgun (WGS) entry which is preliminary data.</text>
</comment>
<name>A0AAN7WLS7_9SACH</name>